<gene>
    <name evidence="2" type="ORF">PX52LOC_06688</name>
</gene>
<keyword evidence="3" id="KW-1185">Reference proteome</keyword>
<proteinExistence type="predicted"/>
<reference evidence="3" key="1">
    <citation type="submission" date="2019-08" db="EMBL/GenBank/DDBJ databases">
        <title>Limnoglobus roseus gen. nov., sp. nov., a novel freshwater planctomycete with a giant genome from the family Gemmataceae.</title>
        <authorList>
            <person name="Kulichevskaya I.S."/>
            <person name="Naumoff D.G."/>
            <person name="Miroshnikov K."/>
            <person name="Ivanova A."/>
            <person name="Philippov D.A."/>
            <person name="Hakobyan A."/>
            <person name="Rijpstra I.C."/>
            <person name="Sinninghe Damste J.S."/>
            <person name="Liesack W."/>
            <person name="Dedysh S.N."/>
        </authorList>
    </citation>
    <scope>NUCLEOTIDE SEQUENCE [LARGE SCALE GENOMIC DNA]</scope>
    <source>
        <strain evidence="3">PX52</strain>
    </source>
</reference>
<sequence>MSNESTQHLQSIVNRVRRGDPAARRDLLDAACGRLRRLTAHILSASFPALAGRHEVDSVVHETWLRLAKAMESVEPESVEHFFRLAAQKVRHVLLDLVERGRRGHSHDALGLDG</sequence>
<organism evidence="2 3">
    <name type="scientific">Limnoglobus roseus</name>
    <dbReference type="NCBI Taxonomy" id="2598579"/>
    <lineage>
        <taxon>Bacteria</taxon>
        <taxon>Pseudomonadati</taxon>
        <taxon>Planctomycetota</taxon>
        <taxon>Planctomycetia</taxon>
        <taxon>Gemmatales</taxon>
        <taxon>Gemmataceae</taxon>
        <taxon>Limnoglobus</taxon>
    </lineage>
</organism>
<dbReference type="Pfam" id="PF07638">
    <property type="entry name" value="Sigma70_ECF"/>
    <property type="match status" value="1"/>
</dbReference>
<dbReference type="AlphaFoldDB" id="A0A5C1APD8"/>
<protein>
    <submittedName>
        <fullName evidence="2">Sigma-70 family RNA polymerase sigma factor</fullName>
    </submittedName>
</protein>
<dbReference type="Gene3D" id="1.10.1740.10">
    <property type="match status" value="1"/>
</dbReference>
<dbReference type="InterPro" id="IPR013325">
    <property type="entry name" value="RNA_pol_sigma_r2"/>
</dbReference>
<name>A0A5C1APD8_9BACT</name>
<dbReference type="KEGG" id="lrs:PX52LOC_06688"/>
<dbReference type="Proteomes" id="UP000324974">
    <property type="component" value="Chromosome"/>
</dbReference>
<dbReference type="InterPro" id="IPR053812">
    <property type="entry name" value="HTH_Sigma70_ECF-like"/>
</dbReference>
<dbReference type="OrthoDB" id="283468at2"/>
<evidence type="ECO:0000313" key="3">
    <source>
        <dbReference type="Proteomes" id="UP000324974"/>
    </source>
</evidence>
<evidence type="ECO:0000259" key="1">
    <source>
        <dbReference type="Pfam" id="PF07638"/>
    </source>
</evidence>
<evidence type="ECO:0000313" key="2">
    <source>
        <dbReference type="EMBL" id="QEL19612.1"/>
    </source>
</evidence>
<dbReference type="RefSeq" id="WP_149113982.1">
    <property type="nucleotide sequence ID" value="NZ_CP042425.1"/>
</dbReference>
<dbReference type="GO" id="GO:0003700">
    <property type="term" value="F:DNA-binding transcription factor activity"/>
    <property type="evidence" value="ECO:0007669"/>
    <property type="project" value="InterPro"/>
</dbReference>
<dbReference type="SUPFAM" id="SSF88946">
    <property type="entry name" value="Sigma2 domain of RNA polymerase sigma factors"/>
    <property type="match status" value="1"/>
</dbReference>
<accession>A0A5C1APD8</accession>
<dbReference type="GO" id="GO:0006352">
    <property type="term" value="P:DNA-templated transcription initiation"/>
    <property type="evidence" value="ECO:0007669"/>
    <property type="project" value="InterPro"/>
</dbReference>
<feature type="domain" description="RNA polymerase sigma-70 ECF-like HTH" evidence="1">
    <location>
        <begin position="8"/>
        <end position="101"/>
    </location>
</feature>
<dbReference type="EMBL" id="CP042425">
    <property type="protein sequence ID" value="QEL19612.1"/>
    <property type="molecule type" value="Genomic_DNA"/>
</dbReference>